<dbReference type="InterPro" id="IPR053376">
    <property type="entry name" value="Serine_acetyltransferase"/>
</dbReference>
<dbReference type="PANTHER" id="PTHR42811">
    <property type="entry name" value="SERINE ACETYLTRANSFERASE"/>
    <property type="match status" value="1"/>
</dbReference>
<dbReference type="PROSITE" id="PS00101">
    <property type="entry name" value="HEXAPEP_TRANSFERASES"/>
    <property type="match status" value="1"/>
</dbReference>
<comment type="pathway">
    <text evidence="1">Amino-acid biosynthesis; L-cysteine biosynthesis; L-cysteine from L-serine: step 1/2.</text>
</comment>
<evidence type="ECO:0000313" key="9">
    <source>
        <dbReference type="EMBL" id="GBF96762.1"/>
    </source>
</evidence>
<comment type="similarity">
    <text evidence="2">Belongs to the transferase hexapeptide repeat family.</text>
</comment>
<accession>A0A2V0PCT6</accession>
<gene>
    <name evidence="9" type="ORF">Rsub_09618</name>
</gene>
<sequence length="416" mass="45113">MAEIQPRRAMQALDRAHARVAVPSGVWRASGRPPAAPRAAPPSSSRVPAAPSAPPRYMTTQDLDLVRQNLVSRMAYADLMVRKPAQQQQQQQQQAGPAQQQQQQQEQQQTDETQQQQAAGIDHQQEEQQQQRAAAKPADDYHPSQGWRPQPHHLSREQLWQRIRTESKADADAEPTLASFLYSSILAHRTIEQALAFVLANKLASPTLYSTQLKQIAEEVYAKDPGVIDAAMADLQAVLDRDPACDKYTQALLHFKGYQAIQSHRVAHHLWLNGRRALALMLQSRISEAFHVDIHPAARVGRGILLDHATGVVVGETASIGDNVSMLHHVTLGGSGIGKGVRHPQIGHGALLGAGVTVLGPVTLGPGAKVGAGSVVVTDLEPHSVAVGVPARVIKRAAAEPSSDMDQIDFLLDYVI</sequence>
<keyword evidence="5 9" id="KW-0808">Transferase</keyword>
<dbReference type="InParanoid" id="A0A2V0PCT6"/>
<dbReference type="Pfam" id="PF00132">
    <property type="entry name" value="Hexapep"/>
    <property type="match status" value="1"/>
</dbReference>
<dbReference type="InterPro" id="IPR011004">
    <property type="entry name" value="Trimer_LpxA-like_sf"/>
</dbReference>
<name>A0A2V0PCT6_9CHLO</name>
<feature type="compositionally biased region" description="Low complexity" evidence="7">
    <location>
        <begin position="87"/>
        <end position="119"/>
    </location>
</feature>
<dbReference type="GO" id="GO:0006535">
    <property type="term" value="P:cysteine biosynthetic process from serine"/>
    <property type="evidence" value="ECO:0007669"/>
    <property type="project" value="InterPro"/>
</dbReference>
<dbReference type="InterPro" id="IPR001451">
    <property type="entry name" value="Hexapep"/>
</dbReference>
<comment type="caution">
    <text evidence="9">The sequence shown here is derived from an EMBL/GenBank/DDBJ whole genome shotgun (WGS) entry which is preliminary data.</text>
</comment>
<dbReference type="SMART" id="SM00971">
    <property type="entry name" value="SATase_N"/>
    <property type="match status" value="1"/>
</dbReference>
<keyword evidence="10" id="KW-1185">Reference proteome</keyword>
<dbReference type="InterPro" id="IPR042122">
    <property type="entry name" value="Ser_AcTrfase_N_sf"/>
</dbReference>
<reference evidence="9 10" key="1">
    <citation type="journal article" date="2018" name="Sci. Rep.">
        <title>Raphidocelis subcapitata (=Pseudokirchneriella subcapitata) provides an insight into genome evolution and environmental adaptations in the Sphaeropleales.</title>
        <authorList>
            <person name="Suzuki S."/>
            <person name="Yamaguchi H."/>
            <person name="Nakajima N."/>
            <person name="Kawachi M."/>
        </authorList>
    </citation>
    <scope>NUCLEOTIDE SEQUENCE [LARGE SCALE GENOMIC DNA]</scope>
    <source>
        <strain evidence="9 10">NIES-35</strain>
    </source>
</reference>
<proteinExistence type="inferred from homology"/>
<dbReference type="GO" id="GO:0009001">
    <property type="term" value="F:serine O-acetyltransferase activity"/>
    <property type="evidence" value="ECO:0007669"/>
    <property type="project" value="UniProtKB-EC"/>
</dbReference>
<evidence type="ECO:0000256" key="7">
    <source>
        <dbReference type="SAM" id="MobiDB-lite"/>
    </source>
</evidence>
<evidence type="ECO:0000256" key="3">
    <source>
        <dbReference type="ARBA" id="ARBA00013266"/>
    </source>
</evidence>
<evidence type="ECO:0000256" key="2">
    <source>
        <dbReference type="ARBA" id="ARBA00007274"/>
    </source>
</evidence>
<dbReference type="GO" id="GO:0005737">
    <property type="term" value="C:cytoplasm"/>
    <property type="evidence" value="ECO:0007669"/>
    <property type="project" value="InterPro"/>
</dbReference>
<protein>
    <recommendedName>
        <fullName evidence="3">serine O-acetyltransferase</fullName>
        <ecNumber evidence="3">2.3.1.30</ecNumber>
    </recommendedName>
</protein>
<dbReference type="FunCoup" id="A0A2V0PCT6">
    <property type="interactions" value="209"/>
</dbReference>
<evidence type="ECO:0000256" key="4">
    <source>
        <dbReference type="ARBA" id="ARBA00022605"/>
    </source>
</evidence>
<dbReference type="FunFam" id="2.160.10.10:FF:000002">
    <property type="entry name" value="Serine acetyltransferase"/>
    <property type="match status" value="1"/>
</dbReference>
<evidence type="ECO:0000256" key="5">
    <source>
        <dbReference type="ARBA" id="ARBA00022679"/>
    </source>
</evidence>
<dbReference type="Pfam" id="PF06426">
    <property type="entry name" value="SATase_N"/>
    <property type="match status" value="1"/>
</dbReference>
<keyword evidence="4" id="KW-0028">Amino-acid biosynthesis</keyword>
<dbReference type="EC" id="2.3.1.30" evidence="3"/>
<keyword evidence="6" id="KW-0012">Acyltransferase</keyword>
<dbReference type="AlphaFoldDB" id="A0A2V0PCT6"/>
<dbReference type="InterPro" id="IPR045304">
    <property type="entry name" value="LbH_SAT"/>
</dbReference>
<dbReference type="Gene3D" id="2.160.10.10">
    <property type="entry name" value="Hexapeptide repeat proteins"/>
    <property type="match status" value="1"/>
</dbReference>
<dbReference type="EMBL" id="BDRX01000086">
    <property type="protein sequence ID" value="GBF96762.1"/>
    <property type="molecule type" value="Genomic_DNA"/>
</dbReference>
<feature type="region of interest" description="Disordered" evidence="7">
    <location>
        <begin position="24"/>
        <end position="61"/>
    </location>
</feature>
<feature type="domain" description="Serine acetyltransferase N-terminal" evidence="8">
    <location>
        <begin position="159"/>
        <end position="263"/>
    </location>
</feature>
<dbReference type="Gene3D" id="1.10.3130.10">
    <property type="entry name" value="serine acetyltransferase, domain 1"/>
    <property type="match status" value="1"/>
</dbReference>
<feature type="compositionally biased region" description="Low complexity" evidence="7">
    <location>
        <begin position="41"/>
        <end position="50"/>
    </location>
</feature>
<evidence type="ECO:0000256" key="1">
    <source>
        <dbReference type="ARBA" id="ARBA00004876"/>
    </source>
</evidence>
<dbReference type="OrthoDB" id="25818at2759"/>
<evidence type="ECO:0000256" key="6">
    <source>
        <dbReference type="ARBA" id="ARBA00023315"/>
    </source>
</evidence>
<evidence type="ECO:0000313" key="10">
    <source>
        <dbReference type="Proteomes" id="UP000247498"/>
    </source>
</evidence>
<organism evidence="9 10">
    <name type="scientific">Raphidocelis subcapitata</name>
    <dbReference type="NCBI Taxonomy" id="307507"/>
    <lineage>
        <taxon>Eukaryota</taxon>
        <taxon>Viridiplantae</taxon>
        <taxon>Chlorophyta</taxon>
        <taxon>core chlorophytes</taxon>
        <taxon>Chlorophyceae</taxon>
        <taxon>CS clade</taxon>
        <taxon>Sphaeropleales</taxon>
        <taxon>Selenastraceae</taxon>
        <taxon>Raphidocelis</taxon>
    </lineage>
</organism>
<dbReference type="NCBIfam" id="NF041874">
    <property type="entry name" value="EPS_EpsC"/>
    <property type="match status" value="1"/>
</dbReference>
<feature type="region of interest" description="Disordered" evidence="7">
    <location>
        <begin position="87"/>
        <end position="154"/>
    </location>
</feature>
<dbReference type="SUPFAM" id="SSF51161">
    <property type="entry name" value="Trimeric LpxA-like enzymes"/>
    <property type="match status" value="1"/>
</dbReference>
<dbReference type="CDD" id="cd03354">
    <property type="entry name" value="LbH_SAT"/>
    <property type="match status" value="1"/>
</dbReference>
<evidence type="ECO:0000259" key="8">
    <source>
        <dbReference type="SMART" id="SM00971"/>
    </source>
</evidence>
<dbReference type="STRING" id="307507.A0A2V0PCT6"/>
<dbReference type="InterPro" id="IPR010493">
    <property type="entry name" value="Ser_AcTrfase_N"/>
</dbReference>
<dbReference type="InterPro" id="IPR018357">
    <property type="entry name" value="Hexapep_transf_CS"/>
</dbReference>
<dbReference type="UniPathway" id="UPA00136">
    <property type="reaction ID" value="UER00199"/>
</dbReference>
<dbReference type="Proteomes" id="UP000247498">
    <property type="component" value="Unassembled WGS sequence"/>
</dbReference>